<keyword evidence="9" id="KW-1185">Reference proteome</keyword>
<evidence type="ECO:0000256" key="2">
    <source>
        <dbReference type="ARBA" id="ARBA00008779"/>
    </source>
</evidence>
<accession>A0ABU3L3P4</accession>
<gene>
    <name evidence="8" type="ORF">RQM65_06760</name>
</gene>
<dbReference type="PANTHER" id="PTHR42693:SF42">
    <property type="entry name" value="ARYLSULFATASE G"/>
    <property type="match status" value="1"/>
</dbReference>
<dbReference type="EMBL" id="JAVTTP010000001">
    <property type="protein sequence ID" value="MDT7828359.1"/>
    <property type="molecule type" value="Genomic_DNA"/>
</dbReference>
<dbReference type="InterPro" id="IPR024607">
    <property type="entry name" value="Sulfatase_CS"/>
</dbReference>
<protein>
    <submittedName>
        <fullName evidence="8">Sulfatase</fullName>
    </submittedName>
</protein>
<keyword evidence="5" id="KW-0378">Hydrolase</keyword>
<comment type="cofactor">
    <cofactor evidence="1">
        <name>Ca(2+)</name>
        <dbReference type="ChEBI" id="CHEBI:29108"/>
    </cofactor>
</comment>
<comment type="similarity">
    <text evidence="2">Belongs to the sulfatase family.</text>
</comment>
<name>A0ABU3L3P4_9FLAO</name>
<dbReference type="RefSeq" id="WP_314013638.1">
    <property type="nucleotide sequence ID" value="NZ_JAVTTP010000001.1"/>
</dbReference>
<proteinExistence type="inferred from homology"/>
<dbReference type="PANTHER" id="PTHR42693">
    <property type="entry name" value="ARYLSULFATASE FAMILY MEMBER"/>
    <property type="match status" value="1"/>
</dbReference>
<dbReference type="InterPro" id="IPR050738">
    <property type="entry name" value="Sulfatase"/>
</dbReference>
<dbReference type="PROSITE" id="PS51257">
    <property type="entry name" value="PROKAR_LIPOPROTEIN"/>
    <property type="match status" value="1"/>
</dbReference>
<dbReference type="Gene3D" id="3.30.1120.10">
    <property type="match status" value="1"/>
</dbReference>
<evidence type="ECO:0000256" key="6">
    <source>
        <dbReference type="ARBA" id="ARBA00022837"/>
    </source>
</evidence>
<dbReference type="Gene3D" id="3.40.720.10">
    <property type="entry name" value="Alkaline Phosphatase, subunit A"/>
    <property type="match status" value="1"/>
</dbReference>
<dbReference type="Proteomes" id="UP001250656">
    <property type="component" value="Unassembled WGS sequence"/>
</dbReference>
<dbReference type="InterPro" id="IPR000917">
    <property type="entry name" value="Sulfatase_N"/>
</dbReference>
<organism evidence="8 9">
    <name type="scientific">Pricia mediterranea</name>
    <dbReference type="NCBI Taxonomy" id="3076079"/>
    <lineage>
        <taxon>Bacteria</taxon>
        <taxon>Pseudomonadati</taxon>
        <taxon>Bacteroidota</taxon>
        <taxon>Flavobacteriia</taxon>
        <taxon>Flavobacteriales</taxon>
        <taxon>Flavobacteriaceae</taxon>
        <taxon>Pricia</taxon>
    </lineage>
</organism>
<comment type="caution">
    <text evidence="8">The sequence shown here is derived from an EMBL/GenBank/DDBJ whole genome shotgun (WGS) entry which is preliminary data.</text>
</comment>
<dbReference type="InterPro" id="IPR017850">
    <property type="entry name" value="Alkaline_phosphatase_core_sf"/>
</dbReference>
<evidence type="ECO:0000256" key="4">
    <source>
        <dbReference type="ARBA" id="ARBA00022729"/>
    </source>
</evidence>
<reference evidence="8 9" key="1">
    <citation type="submission" date="2023-09" db="EMBL/GenBank/DDBJ databases">
        <title>Novel taxa isolated from Blanes Bay.</title>
        <authorList>
            <person name="Rey-Velasco X."/>
            <person name="Lucena T."/>
        </authorList>
    </citation>
    <scope>NUCLEOTIDE SEQUENCE [LARGE SCALE GENOMIC DNA]</scope>
    <source>
        <strain evidence="8 9">S334</strain>
    </source>
</reference>
<keyword evidence="3" id="KW-0479">Metal-binding</keyword>
<evidence type="ECO:0000256" key="5">
    <source>
        <dbReference type="ARBA" id="ARBA00022801"/>
    </source>
</evidence>
<dbReference type="PROSITE" id="PS00149">
    <property type="entry name" value="SULFATASE_2"/>
    <property type="match status" value="1"/>
</dbReference>
<dbReference type="CDD" id="cd16144">
    <property type="entry name" value="ARS_like"/>
    <property type="match status" value="1"/>
</dbReference>
<evidence type="ECO:0000256" key="1">
    <source>
        <dbReference type="ARBA" id="ARBA00001913"/>
    </source>
</evidence>
<evidence type="ECO:0000313" key="9">
    <source>
        <dbReference type="Proteomes" id="UP001250656"/>
    </source>
</evidence>
<keyword evidence="4" id="KW-0732">Signal</keyword>
<evidence type="ECO:0000313" key="8">
    <source>
        <dbReference type="EMBL" id="MDT7828359.1"/>
    </source>
</evidence>
<keyword evidence="6" id="KW-0106">Calcium</keyword>
<dbReference type="SUPFAM" id="SSF53649">
    <property type="entry name" value="Alkaline phosphatase-like"/>
    <property type="match status" value="1"/>
</dbReference>
<sequence length="534" mass="60087">MIRPNMNLRGMLVWSLLLSIMAVSGCKEKGSVSQSKKPNVVFILADDLGLHDLSVTGSEYYETPNIDRIANEGTIFTQGYAASRVCSPSRASIMLGQFTARHGITDWIGAASGTDWRDRGRNDKLLPAEYVHNLPSQDTTLAEAMQANGYRTFFAGKWHLGGEGSWPKDHGFDINKGGWDVGSPIGGYFSPWENPNLNNREQGENLSMRLAKETVDFIKKNKDSTFFAYLSFYAVHGPIQTTEKKWGEYRNKAEEMGIKDQGYEMERVLPIRIVQDNPIYAGLVAQMDDAVGLVLDGLKEQGLDENTIVIFTSDNGGVASGDAFSTTNLPLRGGKGYQWEGGIREPFFIKVPGLMNGTSIDYPVTGADLYPTVLDLTDIPLKPEQHVDGVSLKPLFEGEGLENRALFWHYPHYGNQGGNPSSIIREGKWKLIHYYEDDKRELYNLEVDPKEEKDISDANPAVTERLGDKLQAFLQENNARFPRKDTKYNPELAKRLHREKIEILMPRLEAERLKFLSEDFEPNATWWESKLTTD</sequence>
<evidence type="ECO:0000256" key="3">
    <source>
        <dbReference type="ARBA" id="ARBA00022723"/>
    </source>
</evidence>
<dbReference type="Pfam" id="PF00884">
    <property type="entry name" value="Sulfatase"/>
    <property type="match status" value="1"/>
</dbReference>
<feature type="domain" description="Sulfatase N-terminal" evidence="7">
    <location>
        <begin position="38"/>
        <end position="379"/>
    </location>
</feature>
<evidence type="ECO:0000259" key="7">
    <source>
        <dbReference type="Pfam" id="PF00884"/>
    </source>
</evidence>